<dbReference type="PANTHER" id="PTHR11558:SF11">
    <property type="entry name" value="SPERMIDINE SYNTHASE"/>
    <property type="match status" value="1"/>
</dbReference>
<dbReference type="InterPro" id="IPR037163">
    <property type="entry name" value="Spermidine_synt_N_sf"/>
</dbReference>
<dbReference type="EC" id="2.5.1.16" evidence="5"/>
<feature type="binding site" evidence="5">
    <location>
        <position position="167"/>
    </location>
    <ligand>
        <name>S-methyl-5'-thioadenosine</name>
        <dbReference type="ChEBI" id="CHEBI:17509"/>
    </ligand>
</feature>
<accession>A0A3S2W8D8</accession>
<keyword evidence="9" id="KW-1185">Reference proteome</keyword>
<comment type="catalytic activity">
    <reaction evidence="5">
        <text>S-adenosyl 3-(methylsulfanyl)propylamine + putrescine = S-methyl-5'-thioadenosine + spermidine + H(+)</text>
        <dbReference type="Rhea" id="RHEA:12721"/>
        <dbReference type="ChEBI" id="CHEBI:15378"/>
        <dbReference type="ChEBI" id="CHEBI:17509"/>
        <dbReference type="ChEBI" id="CHEBI:57443"/>
        <dbReference type="ChEBI" id="CHEBI:57834"/>
        <dbReference type="ChEBI" id="CHEBI:326268"/>
        <dbReference type="EC" id="2.5.1.16"/>
    </reaction>
</comment>
<evidence type="ECO:0000256" key="2">
    <source>
        <dbReference type="ARBA" id="ARBA00022679"/>
    </source>
</evidence>
<dbReference type="PROSITE" id="PS51006">
    <property type="entry name" value="PABS_2"/>
    <property type="match status" value="1"/>
</dbReference>
<comment type="pathway">
    <text evidence="5">Amine and polyamine biosynthesis; spermidine biosynthesis; spermidine from putrescine: step 1/1.</text>
</comment>
<evidence type="ECO:0000256" key="4">
    <source>
        <dbReference type="ARBA" id="ARBA00023115"/>
    </source>
</evidence>
<dbReference type="GO" id="GO:0004766">
    <property type="term" value="F:spermidine synthase activity"/>
    <property type="evidence" value="ECO:0007669"/>
    <property type="project" value="UniProtKB-UniRule"/>
</dbReference>
<comment type="caution">
    <text evidence="8">The sequence shown here is derived from an EMBL/GenBank/DDBJ whole genome shotgun (WGS) entry which is preliminary data.</text>
</comment>
<dbReference type="HAMAP" id="MF_00198">
    <property type="entry name" value="Spermidine_synth"/>
    <property type="match status" value="1"/>
</dbReference>
<dbReference type="Pfam" id="PF01564">
    <property type="entry name" value="Spermine_synth"/>
    <property type="match status" value="1"/>
</dbReference>
<dbReference type="NCBIfam" id="NF002010">
    <property type="entry name" value="PRK00811.1"/>
    <property type="match status" value="1"/>
</dbReference>
<dbReference type="InterPro" id="IPR035246">
    <property type="entry name" value="Spermidine_synt_N"/>
</dbReference>
<feature type="binding site" evidence="5">
    <location>
        <position position="88"/>
    </location>
    <ligand>
        <name>spermidine</name>
        <dbReference type="ChEBI" id="CHEBI:57834"/>
    </ligand>
</feature>
<dbReference type="UniPathway" id="UPA00248">
    <property type="reaction ID" value="UER00314"/>
</dbReference>
<evidence type="ECO:0000256" key="5">
    <source>
        <dbReference type="HAMAP-Rule" id="MF_00198"/>
    </source>
</evidence>
<dbReference type="SUPFAM" id="SSF53335">
    <property type="entry name" value="S-adenosyl-L-methionine-dependent methyltransferases"/>
    <property type="match status" value="1"/>
</dbReference>
<evidence type="ECO:0000256" key="6">
    <source>
        <dbReference type="PROSITE-ProRule" id="PRU00354"/>
    </source>
</evidence>
<keyword evidence="3 5" id="KW-0745">Spermidine biosynthesis</keyword>
<dbReference type="CDD" id="cd02440">
    <property type="entry name" value="AdoMet_MTases"/>
    <property type="match status" value="1"/>
</dbReference>
<protein>
    <recommendedName>
        <fullName evidence="5">Polyamine aminopropyltransferase</fullName>
    </recommendedName>
    <alternativeName>
        <fullName evidence="5">Putrescine aminopropyltransferase</fullName>
        <shortName evidence="5">PAPT</shortName>
    </alternativeName>
    <alternativeName>
        <fullName evidence="5">Spermidine synthase</fullName>
        <shortName evidence="5">SPDS</shortName>
        <shortName evidence="5">SPDSY</shortName>
        <ecNumber evidence="5">2.5.1.16</ecNumber>
    </alternativeName>
</protein>
<feature type="binding site" evidence="5">
    <location>
        <position position="108"/>
    </location>
    <ligand>
        <name>S-methyl-5'-thioadenosine</name>
        <dbReference type="ChEBI" id="CHEBI:17509"/>
    </ligand>
</feature>
<dbReference type="InterPro" id="IPR029063">
    <property type="entry name" value="SAM-dependent_MTases_sf"/>
</dbReference>
<feature type="active site" description="Proton acceptor" evidence="5 6">
    <location>
        <position position="160"/>
    </location>
</feature>
<comment type="subunit">
    <text evidence="5">Homodimer or homotetramer.</text>
</comment>
<dbReference type="GO" id="GO:0005829">
    <property type="term" value="C:cytosol"/>
    <property type="evidence" value="ECO:0007669"/>
    <property type="project" value="TreeGrafter"/>
</dbReference>
<evidence type="ECO:0000256" key="3">
    <source>
        <dbReference type="ARBA" id="ARBA00023066"/>
    </source>
</evidence>
<dbReference type="InterPro" id="IPR001045">
    <property type="entry name" value="Spermi_synthase"/>
</dbReference>
<proteinExistence type="inferred from homology"/>
<keyword evidence="4 5" id="KW-0620">Polyamine biosynthesis</keyword>
<dbReference type="InterPro" id="IPR030374">
    <property type="entry name" value="PABS"/>
</dbReference>
<evidence type="ECO:0000313" key="9">
    <source>
        <dbReference type="Proteomes" id="UP000287447"/>
    </source>
</evidence>
<feature type="domain" description="PABS" evidence="7">
    <location>
        <begin position="9"/>
        <end position="240"/>
    </location>
</feature>
<comment type="function">
    <text evidence="5">Catalyzes the irreversible transfer of a propylamine group from the amino donor S-adenosylmethioninamine (decarboxy-AdoMet) to putrescine (1,4-diaminobutane) to yield spermidine.</text>
</comment>
<organism evidence="8 9">
    <name type="scientific">Hwanghaeella grinnelliae</name>
    <dbReference type="NCBI Taxonomy" id="2500179"/>
    <lineage>
        <taxon>Bacteria</taxon>
        <taxon>Pseudomonadati</taxon>
        <taxon>Pseudomonadota</taxon>
        <taxon>Alphaproteobacteria</taxon>
        <taxon>Rhodospirillales</taxon>
        <taxon>Rhodospirillaceae</taxon>
        <taxon>Hwanghaeella</taxon>
    </lineage>
</organism>
<feature type="binding site" evidence="5">
    <location>
        <position position="33"/>
    </location>
    <ligand>
        <name>S-methyl-5'-thioadenosine</name>
        <dbReference type="ChEBI" id="CHEBI:17509"/>
    </ligand>
</feature>
<dbReference type="Proteomes" id="UP000287447">
    <property type="component" value="Unassembled WGS sequence"/>
</dbReference>
<feature type="binding site" evidence="5">
    <location>
        <begin position="140"/>
        <end position="141"/>
    </location>
    <ligand>
        <name>S-methyl-5'-thioadenosine</name>
        <dbReference type="ChEBI" id="CHEBI:17509"/>
    </ligand>
</feature>
<name>A0A3S2W8D8_9PROT</name>
<evidence type="ECO:0000313" key="8">
    <source>
        <dbReference type="EMBL" id="RVU35267.1"/>
    </source>
</evidence>
<dbReference type="PANTHER" id="PTHR11558">
    <property type="entry name" value="SPERMIDINE/SPERMINE SYNTHASE"/>
    <property type="match status" value="1"/>
</dbReference>
<dbReference type="Gene3D" id="2.30.140.10">
    <property type="entry name" value="Spermidine synthase, tetramerisation domain"/>
    <property type="match status" value="1"/>
</dbReference>
<dbReference type="Pfam" id="PF17284">
    <property type="entry name" value="Spermine_synt_N"/>
    <property type="match status" value="1"/>
</dbReference>
<dbReference type="GO" id="GO:0008295">
    <property type="term" value="P:spermidine biosynthetic process"/>
    <property type="evidence" value="ECO:0007669"/>
    <property type="project" value="UniProtKB-UniRule"/>
</dbReference>
<gene>
    <name evidence="5" type="primary">speE</name>
    <name evidence="8" type="ORF">EOI86_18120</name>
</gene>
<dbReference type="AlphaFoldDB" id="A0A3S2W8D8"/>
<dbReference type="EMBL" id="SADE01000003">
    <property type="protein sequence ID" value="RVU35267.1"/>
    <property type="molecule type" value="Genomic_DNA"/>
</dbReference>
<sequence>MTGTRTVSETLYDGYAQQFGATAVVAEEKTAFQDLLIFDSVMHGRVLVLDGIIQLTELDEFTYSEMLAQPAIFALDGIEHAMIVGGGDGAVAEEILKHSGVKSVDLVDIDGRVIELSKQHLPKVHNGVFDDPRLNVHAVDAFDFLAAPEAKGRYDLIIADRPDPVGPAEILFGETFYGRLKDAMTDRGVAVFQTGVPIYQPQEFTDTLTLLGGLFPNIGTYLTVTPTYIGGQMALTWASKATDLEAAAGVEDLSRRFADAKVRTKYYSPSVHMAAFALPPFMEDLIP</sequence>
<dbReference type="NCBIfam" id="TIGR00417">
    <property type="entry name" value="speE"/>
    <property type="match status" value="1"/>
</dbReference>
<keyword evidence="2 5" id="KW-0808">Transferase</keyword>
<comment type="caution">
    <text evidence="5">Lacks conserved residue(s) required for the propagation of feature annotation.</text>
</comment>
<evidence type="ECO:0000259" key="7">
    <source>
        <dbReference type="PROSITE" id="PS51006"/>
    </source>
</evidence>
<reference evidence="9" key="1">
    <citation type="submission" date="2019-01" db="EMBL/GenBank/DDBJ databases">
        <title>Gri0909 isolated from a small marine red alga.</title>
        <authorList>
            <person name="Kim J."/>
            <person name="Jeong S.E."/>
            <person name="Jeon C.O."/>
        </authorList>
    </citation>
    <scope>NUCLEOTIDE SEQUENCE [LARGE SCALE GENOMIC DNA]</scope>
    <source>
        <strain evidence="9">Gri0909</strain>
    </source>
</reference>
<comment type="similarity">
    <text evidence="1 5">Belongs to the spermidine/spermine synthase family.</text>
</comment>
<evidence type="ECO:0000256" key="1">
    <source>
        <dbReference type="ARBA" id="ARBA00007867"/>
    </source>
</evidence>
<dbReference type="OrthoDB" id="9793120at2"/>
<dbReference type="Gene3D" id="3.40.50.150">
    <property type="entry name" value="Vaccinia Virus protein VP39"/>
    <property type="match status" value="1"/>
</dbReference>